<dbReference type="CDD" id="cd16696">
    <property type="entry name" value="RING-CH-C4HC3_NFX1"/>
    <property type="match status" value="1"/>
</dbReference>
<dbReference type="EMBL" id="JH817869">
    <property type="protein sequence ID" value="EKC41517.1"/>
    <property type="molecule type" value="Genomic_DNA"/>
</dbReference>
<name>K1QX80_MAGGI</name>
<keyword evidence="3" id="KW-0479">Metal-binding</keyword>
<accession>K1QX80</accession>
<keyword evidence="7" id="KW-0805">Transcription regulation</keyword>
<dbReference type="PANTHER" id="PTHR12360:SF12">
    <property type="entry name" value="TRANSCRIPTIONAL REPRESSOR NF-X1"/>
    <property type="match status" value="1"/>
</dbReference>
<feature type="compositionally biased region" description="Basic and acidic residues" evidence="10">
    <location>
        <begin position="316"/>
        <end position="337"/>
    </location>
</feature>
<evidence type="ECO:0000256" key="3">
    <source>
        <dbReference type="ARBA" id="ARBA00022723"/>
    </source>
</evidence>
<dbReference type="CDD" id="cd06008">
    <property type="entry name" value="NF-X1-zinc-finger"/>
    <property type="match status" value="4"/>
</dbReference>
<dbReference type="InParanoid" id="K1QX80"/>
<keyword evidence="6" id="KW-0862">Zinc</keyword>
<evidence type="ECO:0000256" key="9">
    <source>
        <dbReference type="ARBA" id="ARBA00023242"/>
    </source>
</evidence>
<proteinExistence type="inferred from homology"/>
<comment type="subcellular location">
    <subcellularLocation>
        <location evidence="1">Nucleus</location>
    </subcellularLocation>
</comment>
<keyword evidence="8" id="KW-0804">Transcription</keyword>
<dbReference type="PANTHER" id="PTHR12360">
    <property type="entry name" value="NUCLEAR TRANSCRIPTION FACTOR, X-BOX BINDING 1 NFX1"/>
    <property type="match status" value="1"/>
</dbReference>
<evidence type="ECO:0000256" key="2">
    <source>
        <dbReference type="ARBA" id="ARBA00007269"/>
    </source>
</evidence>
<reference evidence="11" key="1">
    <citation type="journal article" date="2012" name="Nature">
        <title>The oyster genome reveals stress adaptation and complexity of shell formation.</title>
        <authorList>
            <person name="Zhang G."/>
            <person name="Fang X."/>
            <person name="Guo X."/>
            <person name="Li L."/>
            <person name="Luo R."/>
            <person name="Xu F."/>
            <person name="Yang P."/>
            <person name="Zhang L."/>
            <person name="Wang X."/>
            <person name="Qi H."/>
            <person name="Xiong Z."/>
            <person name="Que H."/>
            <person name="Xie Y."/>
            <person name="Holland P.W."/>
            <person name="Paps J."/>
            <person name="Zhu Y."/>
            <person name="Wu F."/>
            <person name="Chen Y."/>
            <person name="Wang J."/>
            <person name="Peng C."/>
            <person name="Meng J."/>
            <person name="Yang L."/>
            <person name="Liu J."/>
            <person name="Wen B."/>
            <person name="Zhang N."/>
            <person name="Huang Z."/>
            <person name="Zhu Q."/>
            <person name="Feng Y."/>
            <person name="Mount A."/>
            <person name="Hedgecock D."/>
            <person name="Xu Z."/>
            <person name="Liu Y."/>
            <person name="Domazet-Loso T."/>
            <person name="Du Y."/>
            <person name="Sun X."/>
            <person name="Zhang S."/>
            <person name="Liu B."/>
            <person name="Cheng P."/>
            <person name="Jiang X."/>
            <person name="Li J."/>
            <person name="Fan D."/>
            <person name="Wang W."/>
            <person name="Fu W."/>
            <person name="Wang T."/>
            <person name="Wang B."/>
            <person name="Zhang J."/>
            <person name="Peng Z."/>
            <person name="Li Y."/>
            <person name="Li N."/>
            <person name="Wang J."/>
            <person name="Chen M."/>
            <person name="He Y."/>
            <person name="Tan F."/>
            <person name="Song X."/>
            <person name="Zheng Q."/>
            <person name="Huang R."/>
            <person name="Yang H."/>
            <person name="Du X."/>
            <person name="Chen L."/>
            <person name="Yang M."/>
            <person name="Gaffney P.M."/>
            <person name="Wang S."/>
            <person name="Luo L."/>
            <person name="She Z."/>
            <person name="Ming Y."/>
            <person name="Huang W."/>
            <person name="Zhang S."/>
            <person name="Huang B."/>
            <person name="Zhang Y."/>
            <person name="Qu T."/>
            <person name="Ni P."/>
            <person name="Miao G."/>
            <person name="Wang J."/>
            <person name="Wang Q."/>
            <person name="Steinberg C.E."/>
            <person name="Wang H."/>
            <person name="Li N."/>
            <person name="Qian L."/>
            <person name="Zhang G."/>
            <person name="Li Y."/>
            <person name="Yang H."/>
            <person name="Liu X."/>
            <person name="Wang J."/>
            <person name="Yin Y."/>
            <person name="Wang J."/>
        </authorList>
    </citation>
    <scope>NUCLEOTIDE SEQUENCE [LARGE SCALE GENOMIC DNA]</scope>
    <source>
        <strain evidence="11">05x7-T-G4-1.051#20</strain>
    </source>
</reference>
<feature type="region of interest" description="Disordered" evidence="10">
    <location>
        <begin position="479"/>
        <end position="506"/>
    </location>
</feature>
<feature type="compositionally biased region" description="Basic and acidic residues" evidence="10">
    <location>
        <begin position="121"/>
        <end position="155"/>
    </location>
</feature>
<dbReference type="GO" id="GO:0000122">
    <property type="term" value="P:negative regulation of transcription by RNA polymerase II"/>
    <property type="evidence" value="ECO:0007669"/>
    <property type="project" value="TreeGrafter"/>
</dbReference>
<keyword evidence="5" id="KW-0863">Zinc-finger</keyword>
<dbReference type="PROSITE" id="PS50089">
    <property type="entry name" value="ZF_RING_2"/>
    <property type="match status" value="1"/>
</dbReference>
<dbReference type="AlphaFoldDB" id="K1QX80"/>
<evidence type="ECO:0000256" key="10">
    <source>
        <dbReference type="SAM" id="MobiDB-lite"/>
    </source>
</evidence>
<dbReference type="InterPro" id="IPR000967">
    <property type="entry name" value="Znf_NFX1"/>
</dbReference>
<keyword evidence="9" id="KW-0539">Nucleus</keyword>
<dbReference type="InterPro" id="IPR001841">
    <property type="entry name" value="Znf_RING"/>
</dbReference>
<evidence type="ECO:0000256" key="5">
    <source>
        <dbReference type="ARBA" id="ARBA00022771"/>
    </source>
</evidence>
<feature type="compositionally biased region" description="Gly residues" evidence="10">
    <location>
        <begin position="156"/>
        <end position="169"/>
    </location>
</feature>
<organism evidence="11">
    <name type="scientific">Magallana gigas</name>
    <name type="common">Pacific oyster</name>
    <name type="synonym">Crassostrea gigas</name>
    <dbReference type="NCBI Taxonomy" id="29159"/>
    <lineage>
        <taxon>Eukaryota</taxon>
        <taxon>Metazoa</taxon>
        <taxon>Spiralia</taxon>
        <taxon>Lophotrochozoa</taxon>
        <taxon>Mollusca</taxon>
        <taxon>Bivalvia</taxon>
        <taxon>Autobranchia</taxon>
        <taxon>Pteriomorphia</taxon>
        <taxon>Ostreida</taxon>
        <taxon>Ostreoidea</taxon>
        <taxon>Ostreidae</taxon>
        <taxon>Magallana</taxon>
    </lineage>
</organism>
<feature type="compositionally biased region" description="Basic and acidic residues" evidence="10">
    <location>
        <begin position="406"/>
        <end position="427"/>
    </location>
</feature>
<dbReference type="SUPFAM" id="SSF57850">
    <property type="entry name" value="RING/U-box"/>
    <property type="match status" value="1"/>
</dbReference>
<feature type="compositionally biased region" description="Pro residues" evidence="10">
    <location>
        <begin position="23"/>
        <end position="42"/>
    </location>
</feature>
<dbReference type="GO" id="GO:0000981">
    <property type="term" value="F:DNA-binding transcription factor activity, RNA polymerase II-specific"/>
    <property type="evidence" value="ECO:0007669"/>
    <property type="project" value="TreeGrafter"/>
</dbReference>
<gene>
    <name evidence="11" type="ORF">CGI_10021400</name>
</gene>
<feature type="compositionally biased region" description="Basic and acidic residues" evidence="10">
    <location>
        <begin position="362"/>
        <end position="391"/>
    </location>
</feature>
<protein>
    <submittedName>
        <fullName evidence="11">Transcriptional repressor NF-X1</fullName>
    </submittedName>
</protein>
<keyword evidence="4" id="KW-0677">Repeat</keyword>
<dbReference type="GO" id="GO:0000977">
    <property type="term" value="F:RNA polymerase II transcription regulatory region sequence-specific DNA binding"/>
    <property type="evidence" value="ECO:0007669"/>
    <property type="project" value="TreeGrafter"/>
</dbReference>
<feature type="compositionally biased region" description="Polar residues" evidence="10">
    <location>
        <begin position="48"/>
        <end position="58"/>
    </location>
</feature>
<evidence type="ECO:0000256" key="4">
    <source>
        <dbReference type="ARBA" id="ARBA00022737"/>
    </source>
</evidence>
<sequence>MSYYYQTDPYQSYEEYDPQNGPYYPPPMHMPPPPFFQTPPPGQFYVPNMNSFPPQNYVQGGEFVNSELRPQSTGGNSYHENDEGKQNRPYSQQGSSKEYRTQSGRGQGYRRGQGHRGGHKHGYDRDQEKNYDRQFDHGHQRDAGYERSQRYEKGQGRGYGRGQGHGYKQGQGQRSEKGQRTERYGSPVQDKDHRHIRDGDFGEKHRENYYKEGKSSKFEKGKDKTSDGTSEIFHKKLKDVQRSRKSYESDGNFNVEKFDQNSHPTHKAEKAREISSNSQDTDSGVVERKSKAYSSDQDFFEKNFASFSKKSTNKQDVTEIDHWRGERGTKGHNERPKSGHQGSKHNQHHTEDQRKGQNKKGSKYDGSDQQKENTHNREEYQYGRDCADRKPNNPNKKGSRQGQRNSPRDHNAGKSESRKGRDYRDEGITQSTAAGSRKEFVPKTKEREHKNSNGESTESFTNQICQAVVEWDRRTMSDTMSETSDDTCFSGEMRSSASDVEMPRRHNKEKSIHYKPMRKQNLLYQHQQQNQKGHSKKKQVLLRTASGKVDESQRALLIEQLTAGTYECMVCCDTIRGQNAVWSCNGCYHIFHLRCIKTWAKSPTARIEGGYIAWTRDGDAPLVKTRPTRFPISTAVFVENAGTLNGTGWKRLTAVEKCARKIVQQDVNITATFFVIRVPAHPAMLWSPASVCVANRGKYLCDPGFDVYLCQSMKCSSVEIFKCSSVCEKQLNCGKHFCKEICHEGPCDPCTEVIKQDCYGSHESREVTCGSSESFTESYSCGIKCDKTLGCGNHHCKDTCHPGPCQSCTLLPEAITTCPCGARELNDLSPSPRQSCLEPIPTCGGKCRKPLKCGPPKKPHICERKCHEGPCGSCDLTTELTCRCTKFKKEFPCTEVMKLKEDHACNLICGKKLPCGLHRCEEPCHRGNCPPCLMASKSIQMSAILKR</sequence>
<feature type="compositionally biased region" description="Polar residues" evidence="10">
    <location>
        <begin position="392"/>
        <end position="405"/>
    </location>
</feature>
<evidence type="ECO:0000256" key="7">
    <source>
        <dbReference type="ARBA" id="ARBA00023015"/>
    </source>
</evidence>
<dbReference type="Pfam" id="PF01422">
    <property type="entry name" value="zf-NF-X1"/>
    <property type="match status" value="4"/>
</dbReference>
<feature type="compositionally biased region" description="Basic and acidic residues" evidence="10">
    <location>
        <begin position="174"/>
        <end position="248"/>
    </location>
</feature>
<evidence type="ECO:0000313" key="11">
    <source>
        <dbReference type="EMBL" id="EKC41517.1"/>
    </source>
</evidence>
<feature type="compositionally biased region" description="Basic and acidic residues" evidence="10">
    <location>
        <begin position="436"/>
        <end position="452"/>
    </location>
</feature>
<feature type="compositionally biased region" description="Polar residues" evidence="10">
    <location>
        <begin position="1"/>
        <end position="10"/>
    </location>
</feature>
<dbReference type="GO" id="GO:0005634">
    <property type="term" value="C:nucleus"/>
    <property type="evidence" value="ECO:0007669"/>
    <property type="project" value="UniProtKB-SubCell"/>
</dbReference>
<evidence type="ECO:0000256" key="8">
    <source>
        <dbReference type="ARBA" id="ARBA00023163"/>
    </source>
</evidence>
<dbReference type="HOGENOM" id="CLU_310623_0_0_1"/>
<evidence type="ECO:0000256" key="1">
    <source>
        <dbReference type="ARBA" id="ARBA00004123"/>
    </source>
</evidence>
<evidence type="ECO:0000256" key="6">
    <source>
        <dbReference type="ARBA" id="ARBA00022833"/>
    </source>
</evidence>
<comment type="similarity">
    <text evidence="2">Belongs to the NFX1 family.</text>
</comment>
<feature type="region of interest" description="Disordered" evidence="10">
    <location>
        <begin position="1"/>
        <end position="461"/>
    </location>
</feature>
<dbReference type="InterPro" id="IPR034078">
    <property type="entry name" value="NFX1_fam"/>
</dbReference>
<dbReference type="GO" id="GO:0008270">
    <property type="term" value="F:zinc ion binding"/>
    <property type="evidence" value="ECO:0007669"/>
    <property type="project" value="UniProtKB-KW"/>
</dbReference>
<feature type="compositionally biased region" description="Basic and acidic residues" evidence="10">
    <location>
        <begin position="256"/>
        <end position="273"/>
    </location>
</feature>
<dbReference type="SMART" id="SM00438">
    <property type="entry name" value="ZnF_NFX"/>
    <property type="match status" value="4"/>
</dbReference>
<feature type="compositionally biased region" description="Polar residues" evidence="10">
    <location>
        <begin position="68"/>
        <end position="78"/>
    </location>
</feature>